<evidence type="ECO:0000313" key="3">
    <source>
        <dbReference type="Proteomes" id="UP000246635"/>
    </source>
</evidence>
<dbReference type="EMBL" id="QGTQ01000001">
    <property type="protein sequence ID" value="PWW08659.1"/>
    <property type="molecule type" value="Genomic_DNA"/>
</dbReference>
<sequence length="115" mass="13261">MPEEGRHRGGRHKGHRGKHHHHHHGAQTFRRGRALEFLERLHVRRETLRQQLDAPELETIRQVVLGELKAIELVIAEYTQHFELNRVEVEVEEDANAENPQTESIAEGDGEPCGD</sequence>
<feature type="compositionally biased region" description="Acidic residues" evidence="1">
    <location>
        <begin position="106"/>
        <end position="115"/>
    </location>
</feature>
<evidence type="ECO:0000256" key="1">
    <source>
        <dbReference type="SAM" id="MobiDB-lite"/>
    </source>
</evidence>
<feature type="compositionally biased region" description="Basic residues" evidence="1">
    <location>
        <begin position="8"/>
        <end position="25"/>
    </location>
</feature>
<evidence type="ECO:0000313" key="2">
    <source>
        <dbReference type="EMBL" id="PWW08659.1"/>
    </source>
</evidence>
<protein>
    <submittedName>
        <fullName evidence="2">Uncharacterized protein</fullName>
    </submittedName>
</protein>
<reference evidence="2 3" key="1">
    <citation type="submission" date="2018-05" db="EMBL/GenBank/DDBJ databases">
        <title>Genomic Encyclopedia of Type Strains, Phase III (KMG-III): the genomes of soil and plant-associated and newly described type strains.</title>
        <authorList>
            <person name="Whitman W."/>
        </authorList>
    </citation>
    <scope>NUCLEOTIDE SEQUENCE [LARGE SCALE GENOMIC DNA]</scope>
    <source>
        <strain evidence="2 3">CECT 5696</strain>
    </source>
</reference>
<dbReference type="AlphaFoldDB" id="A0A2V2YZV6"/>
<gene>
    <name evidence="2" type="ORF">DFQ01_101385</name>
</gene>
<feature type="region of interest" description="Disordered" evidence="1">
    <location>
        <begin position="1"/>
        <end position="31"/>
    </location>
</feature>
<accession>A0A2V2YZV6</accession>
<organism evidence="2 3">
    <name type="scientific">Paenibacillus cellulosilyticus</name>
    <dbReference type="NCBI Taxonomy" id="375489"/>
    <lineage>
        <taxon>Bacteria</taxon>
        <taxon>Bacillati</taxon>
        <taxon>Bacillota</taxon>
        <taxon>Bacilli</taxon>
        <taxon>Bacillales</taxon>
        <taxon>Paenibacillaceae</taxon>
        <taxon>Paenibacillus</taxon>
    </lineage>
</organism>
<dbReference type="Proteomes" id="UP000246635">
    <property type="component" value="Unassembled WGS sequence"/>
</dbReference>
<feature type="region of interest" description="Disordered" evidence="1">
    <location>
        <begin position="92"/>
        <end position="115"/>
    </location>
</feature>
<keyword evidence="3" id="KW-1185">Reference proteome</keyword>
<comment type="caution">
    <text evidence="2">The sequence shown here is derived from an EMBL/GenBank/DDBJ whole genome shotgun (WGS) entry which is preliminary data.</text>
</comment>
<proteinExistence type="predicted"/>
<name>A0A2V2YZV6_9BACL</name>